<evidence type="ECO:0000256" key="3">
    <source>
        <dbReference type="ARBA" id="ARBA00023015"/>
    </source>
</evidence>
<feature type="compositionally biased region" description="Low complexity" evidence="7">
    <location>
        <begin position="213"/>
        <end position="233"/>
    </location>
</feature>
<dbReference type="GO" id="GO:0043565">
    <property type="term" value="F:sequence-specific DNA binding"/>
    <property type="evidence" value="ECO:0007669"/>
    <property type="project" value="UniProtKB-ARBA"/>
</dbReference>
<dbReference type="PROSITE" id="PS00036">
    <property type="entry name" value="BZIP_BASIC"/>
    <property type="match status" value="1"/>
</dbReference>
<feature type="domain" description="BZIP" evidence="8">
    <location>
        <begin position="325"/>
        <end position="386"/>
    </location>
</feature>
<keyword evidence="5" id="KW-0804">Transcription</keyword>
<dbReference type="Gene3D" id="1.20.5.170">
    <property type="match status" value="1"/>
</dbReference>
<dbReference type="PROSITE" id="PS50217">
    <property type="entry name" value="BZIP"/>
    <property type="match status" value="1"/>
</dbReference>
<dbReference type="Proteomes" id="UP000189911">
    <property type="component" value="Chromosome B"/>
</dbReference>
<protein>
    <submittedName>
        <fullName evidence="9">LANO_0B03268g1_1</fullName>
    </submittedName>
</protein>
<evidence type="ECO:0000256" key="4">
    <source>
        <dbReference type="ARBA" id="ARBA00023125"/>
    </source>
</evidence>
<sequence length="426" mass="47390">MNRVLVKSEDSRNVLPPETDSSQMVMMPGAVVPQPGFGVVGGGSGAHGIPVLPENLGNIPLQHPAVAAGPPMAPDSLPVLPPHATYHANNGMSDPSLQEYLSPFFQPYGVDVSHFPLTNPPIFQSSLTNFSDHPRRRRISISNGQISQLGDATHTFDDLYYSQPPPMPLRHDHKSGPGSKGYIYAQQPIAQIPPQSHPRPLPQTHSRPPPQPQSQLHSQPQSHPPSQSQSQPQAEVQAEPRPPQLLQHQQSAGTPLQSPPSNDYPSRPLSSDLDDDLDSKDSGPGGLYNHNLNSKEDHAHSMFSEHTLHPSYRQHGVVPGTPVWKRERLLERNRIAASKCRQRKKMAQQQLQKDVSLLAHENTEMRKRLQYFEKLVYKFKKFTEMHMASCGGSEQLSMIEELLKIDHNMIEDSREASLEFEDGKPQ</sequence>
<evidence type="ECO:0000313" key="10">
    <source>
        <dbReference type="Proteomes" id="UP000189911"/>
    </source>
</evidence>
<feature type="compositionally biased region" description="Basic and acidic residues" evidence="7">
    <location>
        <begin position="1"/>
        <end position="12"/>
    </location>
</feature>
<evidence type="ECO:0000256" key="6">
    <source>
        <dbReference type="ARBA" id="ARBA00023242"/>
    </source>
</evidence>
<comment type="subcellular location">
    <subcellularLocation>
        <location evidence="1">Nucleus</location>
    </subcellularLocation>
</comment>
<feature type="region of interest" description="Disordered" evidence="7">
    <location>
        <begin position="1"/>
        <end position="22"/>
    </location>
</feature>
<comment type="similarity">
    <text evidence="2">Belongs to the bZIP family.</text>
</comment>
<dbReference type="Pfam" id="PF00170">
    <property type="entry name" value="bZIP_1"/>
    <property type="match status" value="1"/>
</dbReference>
<dbReference type="AlphaFoldDB" id="A0A1G4IX15"/>
<dbReference type="SUPFAM" id="SSF57959">
    <property type="entry name" value="Leucine zipper domain"/>
    <property type="match status" value="1"/>
</dbReference>
<dbReference type="InterPro" id="IPR051027">
    <property type="entry name" value="bZIP_transcription_factors"/>
</dbReference>
<evidence type="ECO:0000256" key="7">
    <source>
        <dbReference type="SAM" id="MobiDB-lite"/>
    </source>
</evidence>
<feature type="compositionally biased region" description="Polar residues" evidence="7">
    <location>
        <begin position="246"/>
        <end position="261"/>
    </location>
</feature>
<evidence type="ECO:0000259" key="8">
    <source>
        <dbReference type="PROSITE" id="PS50217"/>
    </source>
</evidence>
<feature type="region of interest" description="Disordered" evidence="7">
    <location>
        <begin position="157"/>
        <end position="293"/>
    </location>
</feature>
<dbReference type="GO" id="GO:0001228">
    <property type="term" value="F:DNA-binding transcription activator activity, RNA polymerase II-specific"/>
    <property type="evidence" value="ECO:0007669"/>
    <property type="project" value="UniProtKB-ARBA"/>
</dbReference>
<keyword evidence="6" id="KW-0539">Nucleus</keyword>
<dbReference type="GO" id="GO:0005634">
    <property type="term" value="C:nucleus"/>
    <property type="evidence" value="ECO:0007669"/>
    <property type="project" value="UniProtKB-SubCell"/>
</dbReference>
<feature type="compositionally biased region" description="Pro residues" evidence="7">
    <location>
        <begin position="195"/>
        <end position="212"/>
    </location>
</feature>
<gene>
    <name evidence="9" type="ORF">LANO_0B03268G</name>
</gene>
<evidence type="ECO:0000256" key="2">
    <source>
        <dbReference type="ARBA" id="ARBA00007163"/>
    </source>
</evidence>
<reference evidence="10" key="1">
    <citation type="submission" date="2016-03" db="EMBL/GenBank/DDBJ databases">
        <authorList>
            <person name="Devillers Hugo."/>
        </authorList>
    </citation>
    <scope>NUCLEOTIDE SEQUENCE [LARGE SCALE GENOMIC DNA]</scope>
</reference>
<organism evidence="9 10">
    <name type="scientific">Lachancea nothofagi CBS 11611</name>
    <dbReference type="NCBI Taxonomy" id="1266666"/>
    <lineage>
        <taxon>Eukaryota</taxon>
        <taxon>Fungi</taxon>
        <taxon>Dikarya</taxon>
        <taxon>Ascomycota</taxon>
        <taxon>Saccharomycotina</taxon>
        <taxon>Saccharomycetes</taxon>
        <taxon>Saccharomycetales</taxon>
        <taxon>Saccharomycetaceae</taxon>
        <taxon>Lachancea</taxon>
    </lineage>
</organism>
<dbReference type="OrthoDB" id="295274at2759"/>
<keyword evidence="10" id="KW-1185">Reference proteome</keyword>
<evidence type="ECO:0000256" key="5">
    <source>
        <dbReference type="ARBA" id="ARBA00023163"/>
    </source>
</evidence>
<dbReference type="CDD" id="cd14687">
    <property type="entry name" value="bZIP_ATF2"/>
    <property type="match status" value="1"/>
</dbReference>
<keyword evidence="4" id="KW-0238">DNA-binding</keyword>
<dbReference type="EMBL" id="LT598450">
    <property type="protein sequence ID" value="SCU81489.1"/>
    <property type="molecule type" value="Genomic_DNA"/>
</dbReference>
<accession>A0A1G4IX15</accession>
<evidence type="ECO:0000256" key="1">
    <source>
        <dbReference type="ARBA" id="ARBA00004123"/>
    </source>
</evidence>
<keyword evidence="3" id="KW-0805">Transcription regulation</keyword>
<proteinExistence type="inferred from homology"/>
<dbReference type="InterPro" id="IPR004827">
    <property type="entry name" value="bZIP"/>
</dbReference>
<feature type="compositionally biased region" description="Low complexity" evidence="7">
    <location>
        <begin position="182"/>
        <end position="194"/>
    </location>
</feature>
<dbReference type="PANTHER" id="PTHR19304">
    <property type="entry name" value="CYCLIC-AMP RESPONSE ELEMENT BINDING PROTEIN"/>
    <property type="match status" value="1"/>
</dbReference>
<dbReference type="FunFam" id="1.20.5.170:FF:000053">
    <property type="entry name" value="BZIP transcription factor AtfA"/>
    <property type="match status" value="1"/>
</dbReference>
<dbReference type="SMART" id="SM00338">
    <property type="entry name" value="BRLZ"/>
    <property type="match status" value="1"/>
</dbReference>
<dbReference type="InterPro" id="IPR046347">
    <property type="entry name" value="bZIP_sf"/>
</dbReference>
<evidence type="ECO:0000313" key="9">
    <source>
        <dbReference type="EMBL" id="SCU81489.1"/>
    </source>
</evidence>
<name>A0A1G4IX15_9SACH</name>